<comment type="caution">
    <text evidence="2">The sequence shown here is derived from an EMBL/GenBank/DDBJ whole genome shotgun (WGS) entry which is preliminary data.</text>
</comment>
<organism evidence="2 3">
    <name type="scientific">Rouxiella aceris</name>
    <dbReference type="NCBI Taxonomy" id="2703884"/>
    <lineage>
        <taxon>Bacteria</taxon>
        <taxon>Pseudomonadati</taxon>
        <taxon>Pseudomonadota</taxon>
        <taxon>Gammaproteobacteria</taxon>
        <taxon>Enterobacterales</taxon>
        <taxon>Yersiniaceae</taxon>
        <taxon>Rouxiella</taxon>
    </lineage>
</organism>
<protein>
    <submittedName>
        <fullName evidence="2">Uncharacterized protein</fullName>
    </submittedName>
</protein>
<name>A0A848ME50_9GAMM</name>
<feature type="coiled-coil region" evidence="1">
    <location>
        <begin position="757"/>
        <end position="784"/>
    </location>
</feature>
<proteinExistence type="predicted"/>
<evidence type="ECO:0000313" key="3">
    <source>
        <dbReference type="Proteomes" id="UP000585363"/>
    </source>
</evidence>
<evidence type="ECO:0000256" key="1">
    <source>
        <dbReference type="SAM" id="Coils"/>
    </source>
</evidence>
<keyword evidence="1" id="KW-0175">Coiled coil</keyword>
<accession>A0A848ME50</accession>
<sequence length="1994" mass="220504">MRSPSSSTFTQYLALNAVNSVLANYRAGAHSTSSEPLNSQILQQLHHKMAQGNEWWQDASFKRLLNDALLNKAFSNALLQASGLSLPHETEHLTQEQANKLKQFVAGMVTSATVTIVEVENAAERNMVEPVTQALQDVLKQGGRQLALDILLETVLKLTGIDKSTAETFTPIITLIRNTRAALYSDDGSFTDRLKALTTALNSARNLLQLVNPGSLALRTADILCDVADVLHQGLSADTLKALSVKLEGIPGLPSACNALASLTEMARLLQLWNCHEISDRDLADQLAEKVLPQQVALPLRIAEKIALAAQEGKLQVAGVAAWPGKENKAACLLWLKAVLLNESVRSTLAGADKNWLMATLNFDGEEAECMQANLLQHAKTLVRLFDSGSVTERLATFIQLLQTFKLYDRVNINLNDNLGTLGNYLKDGTMLADLLSLLTATGNTSKAREALKLVDVSKTVKKVGAQVLRKTYGVVADAASVTALAVKKGHAFWKSPYSAGQSIHDPVRFYRDVITFFREDIKTHPRDYENATIETMLAAVAVAIKSLGGNHVPIKGNTAEWLKAYAQADQAKLTAVDKVLIHAVLEPRVMLEINSAIQQEDSVQARKLLEPLSEALKMYAGDSVTLREMAKILPYIPALCEAWQEIRVENLHERQALRDELRDQLKQQDDILRNSHSVVSLETQQARQKKVAVLQDTLVALQKKAGVEVVRSELLQAELDAMRATLLASGLSDNARECLEGDLTSAQVALDTLKLADALKGLSDEEQRQLHRVQEQFHQAVRESMVAEGVPLAAVMRTSLESISKILDALPIELKLTDVRSLQHFAAEVLARLATSEKPSLVSARAELAALVRNATSDNLADVVRWSANQLKELFTREVVLTAREKAQGWFVVERDISAGQLATGAAAGALLPVLFLLLSGEGLPNLKESGDMMRPLIQSSIATDENGESGPQVVRLSPSYAGIYEKTTEPLNSQGVEWQKWLKQALPVLFAAATGAGLSAAVNPAIREEPFAGDIAGDRQTRMARAGTMFRYTGKDGITRGINLTDDVVDTAWQNMLKRLGTKLQQGERYRVDLDNDIFREEVQRILDNPDKLLRKRRVAAALLKPANIPFDVSALEVRKETAKAIAEELPVIFKKHINDLIKFDPLNFVRDHIQQILNSFPDSEKGTLTSPDSLVPLRMPTAASGPVTKLVKLIDLYMGNVPDGYKTFLVAWDGYERWQPHATGRGENIVEHETHTSEAFRKAIIPNVSAKLSGRDSLPLKSQMALPDRILKKFNNEFEKTKDHSRERMSCVNGLLLKTRAKEIMDSNPPPTMNIKKLLSDFVAGKADAQVVAIRGVQLSDVAALRDGDDYIVWDQLGEWHQFSYTLEGARPDDQAQKFLVSKMNNNGQYSYREPGQRDRLFQRIIDNSQLNAASDAIGVGRKSSYKIPLELISVADKAKMLTTDNNLGSVITELSFRRMHDDMNSRLATNREFVNNYMIDRAFFLTGVALGPYMPGGVLMSNALGMTNSAGLTLLNDVTKYILSDSEEERNAIRSGMPKSILTDMVINASIGVSIPIMITKILKHDEVLNDLTQGGYIKEGVIGDVGASMGERGLKQFGKSKVTVQPDNTAVDNKEQQIGRDDRLRSVENDILRIISEMQSRDKRSLPEELVGKLREFLPEIDSFLQKYGELESENFADSFMERYGSATRIGAPPVRTSKVRKILLDRNYLITLYHNVKATNVKDLSGAIDFIKDILLRTAKDECLSLPATISDLIKSKVSGFERFLHRHANVDSKGTLFLSRNDIERIHNMAKAYLDDYFYGINGIIDFLTMLDESSDSHSEKTLPPVVIDALSKKGIPVTEILLRISNEKSVEVAASEQADRAKIAAEDIGCNQSMIRWFTETIDAEMQSRRVFTIQDAISLLNKIKNSRVAEQQGTLGLKLLPVALFHFINGTGAINMTEYMLEDGFRGLAEDIAKNTGRDLRAEHIMLKNHQFDFLVACLESVAPR</sequence>
<dbReference type="RefSeq" id="WP_169402259.1">
    <property type="nucleotide sequence ID" value="NZ_JAADJU010000003.1"/>
</dbReference>
<evidence type="ECO:0000313" key="2">
    <source>
        <dbReference type="EMBL" id="NMP26558.1"/>
    </source>
</evidence>
<keyword evidence="3" id="KW-1185">Reference proteome</keyword>
<reference evidence="2 3" key="2">
    <citation type="submission" date="2020-06" db="EMBL/GenBank/DDBJ databases">
        <title>Polyphasic characterization of a Rahnella strain isolated from tree sap.</title>
        <authorList>
            <person name="Kim I.S."/>
        </authorList>
    </citation>
    <scope>NUCLEOTIDE SEQUENCE [LARGE SCALE GENOMIC DNA]</scope>
    <source>
        <strain evidence="2 3">SAP-1</strain>
    </source>
</reference>
<gene>
    <name evidence="2" type="ORF">GW590_06705</name>
</gene>
<dbReference type="Proteomes" id="UP000585363">
    <property type="component" value="Unassembled WGS sequence"/>
</dbReference>
<dbReference type="EMBL" id="JAADJU010000003">
    <property type="protein sequence ID" value="NMP26558.1"/>
    <property type="molecule type" value="Genomic_DNA"/>
</dbReference>
<reference evidence="2 3" key="1">
    <citation type="submission" date="2020-01" db="EMBL/GenBank/DDBJ databases">
        <authorList>
            <person name="Lee S.D."/>
        </authorList>
    </citation>
    <scope>NUCLEOTIDE SEQUENCE [LARGE SCALE GENOMIC DNA]</scope>
    <source>
        <strain evidence="2 3">SAP-1</strain>
    </source>
</reference>